<organism evidence="3">
    <name type="scientific">marine sediment metagenome</name>
    <dbReference type="NCBI Taxonomy" id="412755"/>
    <lineage>
        <taxon>unclassified sequences</taxon>
        <taxon>metagenomes</taxon>
        <taxon>ecological metagenomes</taxon>
    </lineage>
</organism>
<dbReference type="SUPFAM" id="SSF63411">
    <property type="entry name" value="LuxS/MPP-like metallohydrolase"/>
    <property type="match status" value="1"/>
</dbReference>
<feature type="domain" description="Peptidase M16 C-terminal" evidence="2">
    <location>
        <begin position="2"/>
        <end position="167"/>
    </location>
</feature>
<dbReference type="InterPro" id="IPR007863">
    <property type="entry name" value="Peptidase_M16_C"/>
</dbReference>
<dbReference type="Pfam" id="PF05193">
    <property type="entry name" value="Peptidase_M16_C"/>
    <property type="match status" value="1"/>
</dbReference>
<gene>
    <name evidence="3" type="ORF">S03H2_21090</name>
</gene>
<dbReference type="InterPro" id="IPR050361">
    <property type="entry name" value="MPP/UQCRC_Complex"/>
</dbReference>
<proteinExistence type="inferred from homology"/>
<evidence type="ECO:0000256" key="1">
    <source>
        <dbReference type="ARBA" id="ARBA00007261"/>
    </source>
</evidence>
<protein>
    <recommendedName>
        <fullName evidence="2">Peptidase M16 C-terminal domain-containing protein</fullName>
    </recommendedName>
</protein>
<comment type="caution">
    <text evidence="3">The sequence shown here is derived from an EMBL/GenBank/DDBJ whole genome shotgun (WGS) entry which is preliminary data.</text>
</comment>
<comment type="similarity">
    <text evidence="1">Belongs to the peptidase M16 family.</text>
</comment>
<accession>X1GL43</accession>
<dbReference type="InterPro" id="IPR011249">
    <property type="entry name" value="Metalloenz_LuxS/M16"/>
</dbReference>
<dbReference type="AlphaFoldDB" id="X1GL43"/>
<reference evidence="3" key="1">
    <citation type="journal article" date="2014" name="Front. Microbiol.">
        <title>High frequency of phylogenetically diverse reductive dehalogenase-homologous genes in deep subseafloor sedimentary metagenomes.</title>
        <authorList>
            <person name="Kawai M."/>
            <person name="Futagami T."/>
            <person name="Toyoda A."/>
            <person name="Takaki Y."/>
            <person name="Nishi S."/>
            <person name="Hori S."/>
            <person name="Arai W."/>
            <person name="Tsubouchi T."/>
            <person name="Morono Y."/>
            <person name="Uchiyama I."/>
            <person name="Ito T."/>
            <person name="Fujiyama A."/>
            <person name="Inagaki F."/>
            <person name="Takami H."/>
        </authorList>
    </citation>
    <scope>NUCLEOTIDE SEQUENCE</scope>
    <source>
        <strain evidence="3">Expedition CK06-06</strain>
    </source>
</reference>
<dbReference type="PANTHER" id="PTHR11851">
    <property type="entry name" value="METALLOPROTEASE"/>
    <property type="match status" value="1"/>
</dbReference>
<dbReference type="PANTHER" id="PTHR11851:SF49">
    <property type="entry name" value="MITOCHONDRIAL-PROCESSING PEPTIDASE SUBUNIT ALPHA"/>
    <property type="match status" value="1"/>
</dbReference>
<dbReference type="EMBL" id="BARU01011192">
    <property type="protein sequence ID" value="GAH42344.1"/>
    <property type="molecule type" value="Genomic_DNA"/>
</dbReference>
<dbReference type="GO" id="GO:0046872">
    <property type="term" value="F:metal ion binding"/>
    <property type="evidence" value="ECO:0007669"/>
    <property type="project" value="InterPro"/>
</dbReference>
<name>X1GL43_9ZZZZ</name>
<evidence type="ECO:0000259" key="2">
    <source>
        <dbReference type="Pfam" id="PF05193"/>
    </source>
</evidence>
<feature type="non-terminal residue" evidence="3">
    <location>
        <position position="1"/>
    </location>
</feature>
<dbReference type="Gene3D" id="3.30.830.10">
    <property type="entry name" value="Metalloenzyme, LuxS/M16 peptidase-like"/>
    <property type="match status" value="1"/>
</dbReference>
<sequence>RGYFQQRYSPRNITVVGVGSLDFDKFVDKISEGCSRWTTLDVGRETPHTDGSGKTRVIRDAKVFREHIGLMSPGPERQSEKRFAGELLATIIGDTNGSRLYYALVEPAIADEATMSYAPMDNAGALATFLSTEPDRASQALRITRKVLEEFADTGPSERELLAAKNKIASGATLKGELPMGRLATVGFDWIYRREYIPLPEQIEMLFAVERGEVHELARECDLPATTVVALGPVENL</sequence>
<evidence type="ECO:0000313" key="3">
    <source>
        <dbReference type="EMBL" id="GAH42344.1"/>
    </source>
</evidence>